<dbReference type="InterPro" id="IPR047657">
    <property type="entry name" value="PmbA"/>
</dbReference>
<feature type="domain" description="Metalloprotease TldD/E C-terminal" evidence="3">
    <location>
        <begin position="227"/>
        <end position="441"/>
    </location>
</feature>
<evidence type="ECO:0000313" key="5">
    <source>
        <dbReference type="EMBL" id="GLI54062.1"/>
    </source>
</evidence>
<dbReference type="SUPFAM" id="SSF111283">
    <property type="entry name" value="Putative modulator of DNA gyrase, PmbA/TldD"/>
    <property type="match status" value="1"/>
</dbReference>
<comment type="caution">
    <text evidence="5">The sequence shown here is derived from an EMBL/GenBank/DDBJ whole genome shotgun (WGS) entry which is preliminary data.</text>
</comment>
<dbReference type="GO" id="GO:0005829">
    <property type="term" value="C:cytosol"/>
    <property type="evidence" value="ECO:0007669"/>
    <property type="project" value="TreeGrafter"/>
</dbReference>
<dbReference type="PANTHER" id="PTHR43421">
    <property type="entry name" value="METALLOPROTEASE PMBA"/>
    <property type="match status" value="1"/>
</dbReference>
<dbReference type="Pfam" id="PF01523">
    <property type="entry name" value="PmbA_TldD_1st"/>
    <property type="match status" value="1"/>
</dbReference>
<dbReference type="InterPro" id="IPR036059">
    <property type="entry name" value="TldD/PmbA_sf"/>
</dbReference>
<dbReference type="InterPro" id="IPR002510">
    <property type="entry name" value="Metalloprtase-TldD/E_N"/>
</dbReference>
<organism evidence="5 6">
    <name type="scientific">Thermodesulfovibrio yellowstonii</name>
    <dbReference type="NCBI Taxonomy" id="28262"/>
    <lineage>
        <taxon>Bacteria</taxon>
        <taxon>Pseudomonadati</taxon>
        <taxon>Nitrospirota</taxon>
        <taxon>Thermodesulfovibrionia</taxon>
        <taxon>Thermodesulfovibrionales</taxon>
        <taxon>Thermodesulfovibrionaceae</taxon>
        <taxon>Thermodesulfovibrio</taxon>
    </lineage>
</organism>
<dbReference type="Pfam" id="PF19289">
    <property type="entry name" value="PmbA_TldD_3rd"/>
    <property type="match status" value="1"/>
</dbReference>
<name>A0A9W6LKW5_9BACT</name>
<dbReference type="AlphaFoldDB" id="A0A9W6LKW5"/>
<feature type="domain" description="Metalloprotease TldD/E N-terminal" evidence="2">
    <location>
        <begin position="25"/>
        <end position="83"/>
    </location>
</feature>
<dbReference type="PANTHER" id="PTHR43421:SF1">
    <property type="entry name" value="METALLOPROTEASE PMBA"/>
    <property type="match status" value="1"/>
</dbReference>
<reference evidence="5" key="1">
    <citation type="submission" date="2022-12" db="EMBL/GenBank/DDBJ databases">
        <title>Reference genome sequencing for broad-spectrum identification of bacterial and archaeal isolates by mass spectrometry.</title>
        <authorList>
            <person name="Sekiguchi Y."/>
            <person name="Tourlousse D.M."/>
        </authorList>
    </citation>
    <scope>NUCLEOTIDE SEQUENCE</scope>
    <source>
        <strain evidence="5">TSL-P1</strain>
    </source>
</reference>
<dbReference type="GO" id="GO:0008237">
    <property type="term" value="F:metallopeptidase activity"/>
    <property type="evidence" value="ECO:0007669"/>
    <property type="project" value="InterPro"/>
</dbReference>
<evidence type="ECO:0000256" key="1">
    <source>
        <dbReference type="ARBA" id="ARBA00005836"/>
    </source>
</evidence>
<dbReference type="Proteomes" id="UP001144297">
    <property type="component" value="Unassembled WGS sequence"/>
</dbReference>
<protein>
    <submittedName>
        <fullName evidence="5">PmbA protein</fullName>
    </submittedName>
</protein>
<proteinExistence type="inferred from homology"/>
<dbReference type="GO" id="GO:0006508">
    <property type="term" value="P:proteolysis"/>
    <property type="evidence" value="ECO:0007669"/>
    <property type="project" value="InterPro"/>
</dbReference>
<comment type="similarity">
    <text evidence="1">Belongs to the peptidase U62 family.</text>
</comment>
<evidence type="ECO:0000259" key="3">
    <source>
        <dbReference type="Pfam" id="PF19289"/>
    </source>
</evidence>
<dbReference type="Pfam" id="PF19290">
    <property type="entry name" value="PmbA_TldD_2nd"/>
    <property type="match status" value="1"/>
</dbReference>
<dbReference type="EMBL" id="BSDX01000001">
    <property type="protein sequence ID" value="GLI54062.1"/>
    <property type="molecule type" value="Genomic_DNA"/>
</dbReference>
<dbReference type="Gene3D" id="3.30.2290.10">
    <property type="entry name" value="PmbA/TldD superfamily"/>
    <property type="match status" value="1"/>
</dbReference>
<feature type="domain" description="Metalloprotease TldD/E central" evidence="4">
    <location>
        <begin position="119"/>
        <end position="215"/>
    </location>
</feature>
<evidence type="ECO:0000259" key="4">
    <source>
        <dbReference type="Pfam" id="PF19290"/>
    </source>
</evidence>
<evidence type="ECO:0000259" key="2">
    <source>
        <dbReference type="Pfam" id="PF01523"/>
    </source>
</evidence>
<dbReference type="InterPro" id="IPR045570">
    <property type="entry name" value="Metalloprtase-TldD/E_cen_dom"/>
</dbReference>
<keyword evidence="6" id="KW-1185">Reference proteome</keyword>
<accession>A0A9W6LKW5</accession>
<evidence type="ECO:0000313" key="6">
    <source>
        <dbReference type="Proteomes" id="UP001144297"/>
    </source>
</evidence>
<sequence length="441" mass="49389">MHLQHTWNEYLDSVLKKIPDIHADWEIYFLRRKTHSVEGKDLKLDKKKDATREFFSIRVIKDKKAGFSICSEINKIPEAFQLATTLAQISDQDEFLALPCPEQIKKVEVFDEQLINKEESLPEILINMQKSALFDRRIKKLRNAEISFTIDEKGIINSKGISLYQPFTSIMVHIIAIAEERDSQMGWAYRTERFLKNINFEDVALEAGKKALMLLSPRKIKPFKGMTVLSPYVACEFLELISQSISAENYQMGKSLFSGKIGQIVINEKLNIIDDALSPEKFGSTPFDAEGVPASKKVLIKSGVLISLLHNTYTANRAGTLSTGNAIRTDRGLSVGPTNLYIDNEEKKPSPEDLIKQVDKGIYVVEVMGMHTANPVSGDFSVGVSGIYIEDGELKYPVKEVIYSGNVIELFKNIRALANDLKFFGNTASPTLLVEGADISG</sequence>
<dbReference type="InterPro" id="IPR045569">
    <property type="entry name" value="Metalloprtase-TldD/E_C"/>
</dbReference>
<gene>
    <name evidence="5" type="ORF">TISLANDTSLP1_17550</name>
</gene>
<dbReference type="InterPro" id="IPR035068">
    <property type="entry name" value="TldD/PmbA_N"/>
</dbReference>